<dbReference type="Pfam" id="PF13517">
    <property type="entry name" value="FG-GAP_3"/>
    <property type="match status" value="2"/>
</dbReference>
<dbReference type="SUPFAM" id="SSF69318">
    <property type="entry name" value="Integrin alpha N-terminal domain"/>
    <property type="match status" value="2"/>
</dbReference>
<keyword evidence="2" id="KW-0812">Transmembrane</keyword>
<proteinExistence type="predicted"/>
<reference evidence="3" key="1">
    <citation type="submission" date="2021-02" db="EMBL/GenBank/DDBJ databases">
        <authorList>
            <person name="Dougan E. K."/>
            <person name="Rhodes N."/>
            <person name="Thang M."/>
            <person name="Chan C."/>
        </authorList>
    </citation>
    <scope>NUCLEOTIDE SEQUENCE</scope>
</reference>
<gene>
    <name evidence="3" type="ORF">SNEC2469_LOCUS6444</name>
</gene>
<dbReference type="Gene3D" id="2.130.10.130">
    <property type="entry name" value="Integrin alpha, N-terminal"/>
    <property type="match status" value="1"/>
</dbReference>
<name>A0A812MIU4_9DINO</name>
<evidence type="ECO:0000313" key="4">
    <source>
        <dbReference type="Proteomes" id="UP000601435"/>
    </source>
</evidence>
<sequence length="1421" mass="157380">MSQDGIEVVQVPRDVHDDFLMSYLLLRAVVNLCERDTGTPPPANLGMLAWNDLLAWAQNKFCDDTMKVLFEYATALDRSFVTNSPAALPYPSWEDPTTSKPAERLAQHLLDSGAGTLWHSSRQVVRLLKLELPRHSFAALWRKEQSWTAGVYGCRQFTGLCKETMTHPNAVRLLNGLVMRICPWHKWTTIAILYNYETPLHRDNHNGPDPSLVFSLSLHEQGEIWIEDSSGTHMIESDAGWLRGASFSLQLQAIRFLAHRRHHLTCAWSEMDRVVLSAYTVNRWECISSSIQVMAVCSTAGCGRLAAPVAVAAVEREPTVADVTGDKVLSSAVMRPTAEAAKGLWAEEKWCNVGGTFGFRYPIDWNGDGLLDLIHAETNFSSDPSSDQTLSKSTATLRYFRRQDDGSLAREVGPSSPDGLQVPAGFVDFVDWDGTGVGVMCCHNKNESYRLVWLPRQRLHEGKTCGDAGDELIDFGPEDSGTHSYVPGYNTCQAPRAVDFDADGDIDLILAVSGAVYLLERLDSGDLAPKRLLAEASPTARYTSAEFADWDGDGRLDLVISTDVENTHFKGLESGRFQPLSGSDSPPPLREGFLGGLFAVVRISDWDGDGHADILSCARASKYPADTCQLYLRDVQAIGSDSLNPFASLPIIVHGSSFFIVDWDNENGLDFLVQAEADLNFFARLPSGELSTTPRHLPCPCLKQNDWNGHDYNVRLRFITDWDMDGRLDFLCVHTNWPGLDPRSKVLSLSRQLPNESFAEPSWLLHLDYDDLVDVVDWDGNDGLDLVLESGRLALSSNGNFTFVEDQKLGSLVAAADWNDDGLVDLMTYNRDESRVTPWIRQGNSSLIPWPKIEVRDMCFNVAKFRVADWDGDGRQDVIVGSICGDRLTTLKVKMWSRGCMSSVACTLRGTCHLGNSECICQRGYGSADCSTCEQGFFSAAGAFFRCDPCAGSTGTSVCSARGVCNDDVFAQSRGLGRQGNGSCWCNGPTFGGADAKGLTTCESGECDPAYVEVGGFCMLDHFYILKISLFSVILLCLLLLLPFILGQSIPVEDISLDGGAVVITTAVPDYLLAKPWMNPKVTCKGTCHPSLDNNSFLAKAVESHPNRLVLMTGPGEALKLRADASRGWLQICRFRAAFCFGYFLPFGLFWWLLLCAAVAIYTIDHMDGTHSVAVLGASALVALGKAFWHSWMVLTPLDRRIVDFQKQIQHENPQPSRVPRGAGRAISIQHLLQFYEKFQVYIRDRNMYYVVGNLLQPLTCQRKLSYAELIGPREVIWFVSHFWGNTFRDLKDALGHHNSWTEADMNTYWICSFSNNQWAVEEELGEDCETSSFFLAITSHSCKGTTMVLDSDVKALSRSWCLFEVLQTRLASEISQRTMDYHGLLFCTSSGVLGSGSGMPVSRTPKPLFDRFKLFGSCGP</sequence>
<comment type="caution">
    <text evidence="3">The sequence shown here is derived from an EMBL/GenBank/DDBJ whole genome shotgun (WGS) entry which is preliminary data.</text>
</comment>
<dbReference type="EMBL" id="CAJNJA010011295">
    <property type="protein sequence ID" value="CAE7269945.1"/>
    <property type="molecule type" value="Genomic_DNA"/>
</dbReference>
<protein>
    <recommendedName>
        <fullName evidence="5">EGF-like domain-containing protein</fullName>
    </recommendedName>
</protein>
<feature type="transmembrane region" description="Helical" evidence="2">
    <location>
        <begin position="1137"/>
        <end position="1164"/>
    </location>
</feature>
<dbReference type="InterPro" id="IPR028994">
    <property type="entry name" value="Integrin_alpha_N"/>
</dbReference>
<keyword evidence="1" id="KW-0732">Signal</keyword>
<evidence type="ECO:0000256" key="2">
    <source>
        <dbReference type="SAM" id="Phobius"/>
    </source>
</evidence>
<dbReference type="Proteomes" id="UP000601435">
    <property type="component" value="Unassembled WGS sequence"/>
</dbReference>
<dbReference type="CDD" id="cd00055">
    <property type="entry name" value="EGF_Lam"/>
    <property type="match status" value="1"/>
</dbReference>
<dbReference type="PANTHER" id="PTHR44103">
    <property type="entry name" value="PROPROTEIN CONVERTASE P"/>
    <property type="match status" value="1"/>
</dbReference>
<dbReference type="InterPro" id="IPR002049">
    <property type="entry name" value="LE_dom"/>
</dbReference>
<dbReference type="PANTHER" id="PTHR44103:SF1">
    <property type="entry name" value="PROPROTEIN CONVERTASE P"/>
    <property type="match status" value="1"/>
</dbReference>
<feature type="transmembrane region" description="Helical" evidence="2">
    <location>
        <begin position="1170"/>
        <end position="1189"/>
    </location>
</feature>
<keyword evidence="2" id="KW-0472">Membrane</keyword>
<dbReference type="InterPro" id="IPR013517">
    <property type="entry name" value="FG-GAP"/>
</dbReference>
<keyword evidence="2" id="KW-1133">Transmembrane helix</keyword>
<organism evidence="3 4">
    <name type="scientific">Symbiodinium necroappetens</name>
    <dbReference type="NCBI Taxonomy" id="1628268"/>
    <lineage>
        <taxon>Eukaryota</taxon>
        <taxon>Sar</taxon>
        <taxon>Alveolata</taxon>
        <taxon>Dinophyceae</taxon>
        <taxon>Suessiales</taxon>
        <taxon>Symbiodiniaceae</taxon>
        <taxon>Symbiodinium</taxon>
    </lineage>
</organism>
<accession>A0A812MIU4</accession>
<evidence type="ECO:0008006" key="5">
    <source>
        <dbReference type="Google" id="ProtNLM"/>
    </source>
</evidence>
<feature type="transmembrane region" description="Helical" evidence="2">
    <location>
        <begin position="1024"/>
        <end position="1046"/>
    </location>
</feature>
<evidence type="ECO:0000256" key="1">
    <source>
        <dbReference type="ARBA" id="ARBA00022729"/>
    </source>
</evidence>
<dbReference type="OrthoDB" id="10022113at2759"/>
<keyword evidence="4" id="KW-1185">Reference proteome</keyword>
<evidence type="ECO:0000313" key="3">
    <source>
        <dbReference type="EMBL" id="CAE7269945.1"/>
    </source>
</evidence>